<dbReference type="AlphaFoldDB" id="A0A323TWF2"/>
<accession>A0A323TWF2</accession>
<comment type="caution">
    <text evidence="3">The sequence shown here is derived from an EMBL/GenBank/DDBJ whole genome shotgun (WGS) entry which is preliminary data.</text>
</comment>
<dbReference type="InterPro" id="IPR050194">
    <property type="entry name" value="Glycosyltransferase_grp1"/>
</dbReference>
<sequence length="364" mass="41277">MKIIFLGEAASIHTIRWVNSLSEKGIEVILVSLKGKLDTIGKISDNVKVVYLPFGTKLGYYLNMFALKKIISKEEPDLINAHYASGYGTLGRLSGFNKKLLNVWGSDVYDFPNESKVKKRIIEKNLKNYTAIASTSYCMAEETKKYLENKNRKIYITPFGVDTKKFKNFNIEKNKNEIVIGIVKTLTEKYGVEYLIRAIKELENILSEDIFSKIRLVIYGKGELKDKLENLSKELKIDDKVLFKGYISNEDVPIVLNKMDIFVVPSILDSESFGVAAVEAMSCEVPVIASSVGGLKEVVVDSETGYLVSKKNYKEIADKLKKLILNEELRISLGKAGRKRVLENYNWDSNVEYMIKIYEEIING</sequence>
<dbReference type="GO" id="GO:0016757">
    <property type="term" value="F:glycosyltransferase activity"/>
    <property type="evidence" value="ECO:0007669"/>
    <property type="project" value="InterPro"/>
</dbReference>
<dbReference type="InterPro" id="IPR001296">
    <property type="entry name" value="Glyco_trans_1"/>
</dbReference>
<dbReference type="Pfam" id="PF00534">
    <property type="entry name" value="Glycos_transf_1"/>
    <property type="match status" value="1"/>
</dbReference>
<dbReference type="PANTHER" id="PTHR45947">
    <property type="entry name" value="SULFOQUINOVOSYL TRANSFERASE SQD2"/>
    <property type="match status" value="1"/>
</dbReference>
<name>A0A323TWF2_FUSNU</name>
<dbReference type="EMBL" id="QKOC01000006">
    <property type="protein sequence ID" value="PZA04563.1"/>
    <property type="molecule type" value="Genomic_DNA"/>
</dbReference>
<reference evidence="3" key="1">
    <citation type="submission" date="2018-06" db="EMBL/GenBank/DDBJ databases">
        <title>Sequence of the Fusobacterium nucleatum str. 12230 genome.</title>
        <authorList>
            <person name="Navarre W."/>
        </authorList>
    </citation>
    <scope>NUCLEOTIDE SEQUENCE [LARGE SCALE GENOMIC DNA]</scope>
    <source>
        <strain evidence="3">12230</strain>
    </source>
</reference>
<dbReference type="InterPro" id="IPR028098">
    <property type="entry name" value="Glyco_trans_4-like_N"/>
</dbReference>
<organism evidence="3">
    <name type="scientific">Fusobacterium nucleatum</name>
    <dbReference type="NCBI Taxonomy" id="851"/>
    <lineage>
        <taxon>Bacteria</taxon>
        <taxon>Fusobacteriati</taxon>
        <taxon>Fusobacteriota</taxon>
        <taxon>Fusobacteriia</taxon>
        <taxon>Fusobacteriales</taxon>
        <taxon>Fusobacteriaceae</taxon>
        <taxon>Fusobacterium</taxon>
    </lineage>
</organism>
<feature type="domain" description="Glycosyltransferase subfamily 4-like N-terminal" evidence="2">
    <location>
        <begin position="2"/>
        <end position="136"/>
    </location>
</feature>
<protein>
    <submittedName>
        <fullName evidence="3">Glycosyltransferase family 4 protein</fullName>
    </submittedName>
</protein>
<keyword evidence="3" id="KW-0808">Transferase</keyword>
<proteinExistence type="predicted"/>
<evidence type="ECO:0000259" key="1">
    <source>
        <dbReference type="Pfam" id="PF00534"/>
    </source>
</evidence>
<dbReference type="Pfam" id="PF13477">
    <property type="entry name" value="Glyco_trans_4_2"/>
    <property type="match status" value="1"/>
</dbReference>
<evidence type="ECO:0000259" key="2">
    <source>
        <dbReference type="Pfam" id="PF13477"/>
    </source>
</evidence>
<dbReference type="SUPFAM" id="SSF53756">
    <property type="entry name" value="UDP-Glycosyltransferase/glycogen phosphorylase"/>
    <property type="match status" value="1"/>
</dbReference>
<dbReference type="PANTHER" id="PTHR45947:SF3">
    <property type="entry name" value="SULFOQUINOVOSYL TRANSFERASE SQD2"/>
    <property type="match status" value="1"/>
</dbReference>
<gene>
    <name evidence="3" type="ORF">DNF10_05675</name>
</gene>
<feature type="domain" description="Glycosyl transferase family 1" evidence="1">
    <location>
        <begin position="166"/>
        <end position="340"/>
    </location>
</feature>
<evidence type="ECO:0000313" key="3">
    <source>
        <dbReference type="EMBL" id="PZA04563.1"/>
    </source>
</evidence>
<dbReference type="Gene3D" id="3.40.50.2000">
    <property type="entry name" value="Glycogen Phosphorylase B"/>
    <property type="match status" value="2"/>
</dbReference>